<proteinExistence type="predicted"/>
<gene>
    <name evidence="3" type="ORF">NET02_06960</name>
</gene>
<dbReference type="GO" id="GO:0003677">
    <property type="term" value="F:DNA binding"/>
    <property type="evidence" value="ECO:0007669"/>
    <property type="project" value="InterPro"/>
</dbReference>
<feature type="compositionally biased region" description="Low complexity" evidence="1">
    <location>
        <begin position="217"/>
        <end position="228"/>
    </location>
</feature>
<dbReference type="InterPro" id="IPR009061">
    <property type="entry name" value="DNA-bd_dom_put_sf"/>
</dbReference>
<dbReference type="NCBIfam" id="TIGR01764">
    <property type="entry name" value="excise"/>
    <property type="match status" value="1"/>
</dbReference>
<dbReference type="Pfam" id="PF12728">
    <property type="entry name" value="HTH_17"/>
    <property type="match status" value="1"/>
</dbReference>
<feature type="domain" description="HTH merR-type" evidence="2">
    <location>
        <begin position="17"/>
        <end position="60"/>
    </location>
</feature>
<organism evidence="3 4">
    <name type="scientific">Thermalbibacter longus</name>
    <dbReference type="NCBI Taxonomy" id="2951981"/>
    <lineage>
        <taxon>Bacteria</taxon>
        <taxon>Pseudomonadati</taxon>
        <taxon>Thermomicrobiota</taxon>
        <taxon>Thermomicrobia</taxon>
        <taxon>Thermomicrobiales</taxon>
        <taxon>Thermomicrobiaceae</taxon>
        <taxon>Thermalbibacter</taxon>
    </lineage>
</organism>
<name>A0AA41WF38_9BACT</name>
<dbReference type="RefSeq" id="WP_284056662.1">
    <property type="nucleotide sequence ID" value="NZ_JAMSLR010000004.1"/>
</dbReference>
<dbReference type="Proteomes" id="UP001165306">
    <property type="component" value="Unassembled WGS sequence"/>
</dbReference>
<evidence type="ECO:0000256" key="1">
    <source>
        <dbReference type="SAM" id="MobiDB-lite"/>
    </source>
</evidence>
<comment type="caution">
    <text evidence="3">The sequence shown here is derived from an EMBL/GenBank/DDBJ whole genome shotgun (WGS) entry which is preliminary data.</text>
</comment>
<dbReference type="InterPro" id="IPR000551">
    <property type="entry name" value="MerR-type_HTH_dom"/>
</dbReference>
<accession>A0AA41WF38</accession>
<protein>
    <submittedName>
        <fullName evidence="3">Helix-turn-helix domain-containing protein</fullName>
    </submittedName>
</protein>
<evidence type="ECO:0000313" key="4">
    <source>
        <dbReference type="Proteomes" id="UP001165306"/>
    </source>
</evidence>
<evidence type="ECO:0000313" key="3">
    <source>
        <dbReference type="EMBL" id="MCM8748880.1"/>
    </source>
</evidence>
<reference evidence="3" key="1">
    <citation type="submission" date="2022-06" db="EMBL/GenBank/DDBJ databases">
        <title>CFH 74404 Thermomicrobiaceae sp.</title>
        <authorList>
            <person name="Ming H."/>
            <person name="Li W.-J."/>
            <person name="Zhao Z."/>
        </authorList>
    </citation>
    <scope>NUCLEOTIDE SEQUENCE</scope>
    <source>
        <strain evidence="3">CFH 74404</strain>
    </source>
</reference>
<sequence length="247" mass="27302">MRRPSDAEAKPAAEGRWLTIEEASRLLGVGQSTLRRWSDAGKIPVYRTAGGHRRFREADLLGLLRGDTRPRRRMSRKVLTDLSFATYQSETLSRVASRPWYAAYRPEHRAELRVLGRQLVELAFRLISRHEDRAQILASGRAIGSRYGELSAEASLSTIDAVEAFLAFREPVLLAIERFAEDEQIPARRVLRLLTEVNHFLDEVLLATVAAHNAVSSGASGSRGASARNGTTIPSASPGPSGRFAKE</sequence>
<keyword evidence="4" id="KW-1185">Reference proteome</keyword>
<dbReference type="InterPro" id="IPR010093">
    <property type="entry name" value="SinI_DNA-bd"/>
</dbReference>
<dbReference type="SUPFAM" id="SSF46955">
    <property type="entry name" value="Putative DNA-binding domain"/>
    <property type="match status" value="1"/>
</dbReference>
<dbReference type="AlphaFoldDB" id="A0AA41WF38"/>
<dbReference type="InterPro" id="IPR041657">
    <property type="entry name" value="HTH_17"/>
</dbReference>
<dbReference type="CDD" id="cd04762">
    <property type="entry name" value="HTH_MerR-trunc"/>
    <property type="match status" value="1"/>
</dbReference>
<evidence type="ECO:0000259" key="2">
    <source>
        <dbReference type="PROSITE" id="PS50937"/>
    </source>
</evidence>
<dbReference type="EMBL" id="JAMSLR010000004">
    <property type="protein sequence ID" value="MCM8748880.1"/>
    <property type="molecule type" value="Genomic_DNA"/>
</dbReference>
<dbReference type="PROSITE" id="PS50937">
    <property type="entry name" value="HTH_MERR_2"/>
    <property type="match status" value="1"/>
</dbReference>
<dbReference type="Gene3D" id="1.10.1660.10">
    <property type="match status" value="1"/>
</dbReference>
<feature type="region of interest" description="Disordered" evidence="1">
    <location>
        <begin position="217"/>
        <end position="247"/>
    </location>
</feature>
<dbReference type="GO" id="GO:0006355">
    <property type="term" value="P:regulation of DNA-templated transcription"/>
    <property type="evidence" value="ECO:0007669"/>
    <property type="project" value="InterPro"/>
</dbReference>